<keyword evidence="2" id="KW-1185">Reference proteome</keyword>
<proteinExistence type="predicted"/>
<comment type="caution">
    <text evidence="1">The sequence shown here is derived from an EMBL/GenBank/DDBJ whole genome shotgun (WGS) entry which is preliminary data.</text>
</comment>
<organism evidence="1 2">
    <name type="scientific">Aureobasidium vineae</name>
    <dbReference type="NCBI Taxonomy" id="2773715"/>
    <lineage>
        <taxon>Eukaryota</taxon>
        <taxon>Fungi</taxon>
        <taxon>Dikarya</taxon>
        <taxon>Ascomycota</taxon>
        <taxon>Pezizomycotina</taxon>
        <taxon>Dothideomycetes</taxon>
        <taxon>Dothideomycetidae</taxon>
        <taxon>Dothideales</taxon>
        <taxon>Saccotheciaceae</taxon>
        <taxon>Aureobasidium</taxon>
    </lineage>
</organism>
<dbReference type="Proteomes" id="UP000716446">
    <property type="component" value="Unassembled WGS sequence"/>
</dbReference>
<name>A0A9N8JB98_9PEZI</name>
<evidence type="ECO:0000313" key="2">
    <source>
        <dbReference type="Proteomes" id="UP000716446"/>
    </source>
</evidence>
<evidence type="ECO:0000313" key="1">
    <source>
        <dbReference type="EMBL" id="CAD0084261.1"/>
    </source>
</evidence>
<dbReference type="EMBL" id="CAIJEN010000003">
    <property type="protein sequence ID" value="CAD0084261.1"/>
    <property type="molecule type" value="Genomic_DNA"/>
</dbReference>
<reference evidence="1" key="1">
    <citation type="submission" date="2020-06" db="EMBL/GenBank/DDBJ databases">
        <authorList>
            <person name="Onetto C."/>
        </authorList>
    </citation>
    <scope>NUCLEOTIDE SEQUENCE</scope>
</reference>
<sequence length="583" mass="61416">MKRKHYAVPFCTHSIFAVITHYCITPIQHRQGKPRSRPRATDIFNDDIKYGLPFCQFYVATPVPGLTTQQVFNVCQCIIDGKFQPAARVGVDWNPISTFKVATRTVVQYSTITVAKSTVALTTVRSVPILTTGVSTITEKHTIISTVTAKASNAGAGAGAGNTKTIAKTTITQKVTIAKTTITLKPTAPAKTSTITIAKSTLTITKTTITANSQNVKPTTVFKTMTLSAAGSSQKTVTIAKTTITAKASGATKTSSASIKTVTSVKTVDSPQRTVTVAKTTVTARASSTAKASSAAHIVSTRTVTSVKTVGAQATATKVVTFYPSIITITNTLTQAGTTPATTATTVITLKSSSGSSLVSKSSSKSSTSTKKTAAAISYTSTGAAAPSASASTTSDPRSTCSLAPLNTPSATVTVGDTEYQRFYRGCGYTEDPNNPGNAYYSDNFPPVVSNYTTTMTADQAVQQCAEDAYYRFDDPNEYLSFDLHFISTSGQGLAGEGAGFWQCVQYFSEQSDSDTSGYFNVTNSAVSIAYGYSSGLYSDSAAKAAKSNAKRAVAENVQLYPATRGQRITYGSHRNFTRGPGR</sequence>
<dbReference type="AlphaFoldDB" id="A0A9N8JB98"/>
<feature type="non-terminal residue" evidence="1">
    <location>
        <position position="1"/>
    </location>
</feature>
<gene>
    <name evidence="1" type="ORF">AWRI4619_LOCUS2828</name>
</gene>
<accession>A0A9N8JB98</accession>
<protein>
    <submittedName>
        <fullName evidence="1">Uncharacterized protein</fullName>
    </submittedName>
</protein>